<evidence type="ECO:0000313" key="3">
    <source>
        <dbReference type="Proteomes" id="UP000305675"/>
    </source>
</evidence>
<name>A0A4U1BTN6_9GAMM</name>
<evidence type="ECO:0000313" key="2">
    <source>
        <dbReference type="EMBL" id="TKB57375.1"/>
    </source>
</evidence>
<reference evidence="2 3" key="1">
    <citation type="submission" date="2019-04" db="EMBL/GenBank/DDBJ databases">
        <authorList>
            <person name="Hwang J.C."/>
        </authorList>
    </citation>
    <scope>NUCLEOTIDE SEQUENCE [LARGE SCALE GENOMIC DNA]</scope>
    <source>
        <strain evidence="2 3">IMCC35002</strain>
    </source>
</reference>
<dbReference type="InterPro" id="IPR037401">
    <property type="entry name" value="SnoaL-like"/>
</dbReference>
<keyword evidence="3" id="KW-1185">Reference proteome</keyword>
<dbReference type="AlphaFoldDB" id="A0A4U1BTN6"/>
<organism evidence="2 3">
    <name type="scientific">Ferrimonas aestuarii</name>
    <dbReference type="NCBI Taxonomy" id="2569539"/>
    <lineage>
        <taxon>Bacteria</taxon>
        <taxon>Pseudomonadati</taxon>
        <taxon>Pseudomonadota</taxon>
        <taxon>Gammaproteobacteria</taxon>
        <taxon>Alteromonadales</taxon>
        <taxon>Ferrimonadaceae</taxon>
        <taxon>Ferrimonas</taxon>
    </lineage>
</organism>
<accession>A0A4U1BTN6</accession>
<dbReference type="OrthoDB" id="1115105at2"/>
<dbReference type="RefSeq" id="WP_136862021.1">
    <property type="nucleotide sequence ID" value="NZ_SWCJ01000002.1"/>
</dbReference>
<sequence length="147" mass="17082">MSLTAATQTSLCNQFVDLYARLNRSNITELGSLYDNDVEFIDPLHHISGLNSLTTYFENLYANVKSIQFEIHHQVELSNEAFLYWTMLLEHPKLNRGEPIEVSGHTHLRFAHKIHYHRDYFDSGQMLYQHLPMLGSAIRYINSKVGQ</sequence>
<feature type="domain" description="SnoaL-like" evidence="1">
    <location>
        <begin position="17"/>
        <end position="112"/>
    </location>
</feature>
<dbReference type="SUPFAM" id="SSF54427">
    <property type="entry name" value="NTF2-like"/>
    <property type="match status" value="1"/>
</dbReference>
<dbReference type="Pfam" id="PF12680">
    <property type="entry name" value="SnoaL_2"/>
    <property type="match status" value="1"/>
</dbReference>
<evidence type="ECO:0000259" key="1">
    <source>
        <dbReference type="Pfam" id="PF12680"/>
    </source>
</evidence>
<dbReference type="Proteomes" id="UP000305675">
    <property type="component" value="Unassembled WGS sequence"/>
</dbReference>
<dbReference type="EMBL" id="SWCJ01000002">
    <property type="protein sequence ID" value="TKB57375.1"/>
    <property type="molecule type" value="Genomic_DNA"/>
</dbReference>
<protein>
    <submittedName>
        <fullName evidence="2">Nuclear transport factor 2 family protein</fullName>
    </submittedName>
</protein>
<comment type="caution">
    <text evidence="2">The sequence shown here is derived from an EMBL/GenBank/DDBJ whole genome shotgun (WGS) entry which is preliminary data.</text>
</comment>
<gene>
    <name evidence="2" type="ORF">FCL42_03600</name>
</gene>
<proteinExistence type="predicted"/>
<dbReference type="InterPro" id="IPR032710">
    <property type="entry name" value="NTF2-like_dom_sf"/>
</dbReference>
<dbReference type="Gene3D" id="3.10.450.50">
    <property type="match status" value="1"/>
</dbReference>